<dbReference type="EMBL" id="MU005963">
    <property type="protein sequence ID" value="KAF2862984.1"/>
    <property type="molecule type" value="Genomic_DNA"/>
</dbReference>
<gene>
    <name evidence="1" type="ORF">K470DRAFT_290545</name>
</gene>
<keyword evidence="2" id="KW-1185">Reference proteome</keyword>
<dbReference type="Gene3D" id="3.80.10.10">
    <property type="entry name" value="Ribonuclease Inhibitor"/>
    <property type="match status" value="1"/>
</dbReference>
<reference evidence="1" key="1">
    <citation type="journal article" date="2020" name="Stud. Mycol.">
        <title>101 Dothideomycetes genomes: a test case for predicting lifestyles and emergence of pathogens.</title>
        <authorList>
            <person name="Haridas S."/>
            <person name="Albert R."/>
            <person name="Binder M."/>
            <person name="Bloem J."/>
            <person name="Labutti K."/>
            <person name="Salamov A."/>
            <person name="Andreopoulos B."/>
            <person name="Baker S."/>
            <person name="Barry K."/>
            <person name="Bills G."/>
            <person name="Bluhm B."/>
            <person name="Cannon C."/>
            <person name="Castanera R."/>
            <person name="Culley D."/>
            <person name="Daum C."/>
            <person name="Ezra D."/>
            <person name="Gonzalez J."/>
            <person name="Henrissat B."/>
            <person name="Kuo A."/>
            <person name="Liang C."/>
            <person name="Lipzen A."/>
            <person name="Lutzoni F."/>
            <person name="Magnuson J."/>
            <person name="Mondo S."/>
            <person name="Nolan M."/>
            <person name="Ohm R."/>
            <person name="Pangilinan J."/>
            <person name="Park H.-J."/>
            <person name="Ramirez L."/>
            <person name="Alfaro M."/>
            <person name="Sun H."/>
            <person name="Tritt A."/>
            <person name="Yoshinaga Y."/>
            <person name="Zwiers L.-H."/>
            <person name="Turgeon B."/>
            <person name="Goodwin S."/>
            <person name="Spatafora J."/>
            <person name="Crous P."/>
            <person name="Grigoriev I."/>
        </authorList>
    </citation>
    <scope>NUCLEOTIDE SEQUENCE</scope>
    <source>
        <strain evidence="1">CBS 480.64</strain>
    </source>
</reference>
<evidence type="ECO:0000313" key="2">
    <source>
        <dbReference type="Proteomes" id="UP000799421"/>
    </source>
</evidence>
<evidence type="ECO:0008006" key="3">
    <source>
        <dbReference type="Google" id="ProtNLM"/>
    </source>
</evidence>
<dbReference type="Proteomes" id="UP000799421">
    <property type="component" value="Unassembled WGS sequence"/>
</dbReference>
<dbReference type="InterPro" id="IPR032675">
    <property type="entry name" value="LRR_dom_sf"/>
</dbReference>
<organism evidence="1 2">
    <name type="scientific">Piedraia hortae CBS 480.64</name>
    <dbReference type="NCBI Taxonomy" id="1314780"/>
    <lineage>
        <taxon>Eukaryota</taxon>
        <taxon>Fungi</taxon>
        <taxon>Dikarya</taxon>
        <taxon>Ascomycota</taxon>
        <taxon>Pezizomycotina</taxon>
        <taxon>Dothideomycetes</taxon>
        <taxon>Dothideomycetidae</taxon>
        <taxon>Capnodiales</taxon>
        <taxon>Piedraiaceae</taxon>
        <taxon>Piedraia</taxon>
    </lineage>
</organism>
<proteinExistence type="predicted"/>
<evidence type="ECO:0000313" key="1">
    <source>
        <dbReference type="EMBL" id="KAF2862984.1"/>
    </source>
</evidence>
<name>A0A6A7C671_9PEZI</name>
<protein>
    <recommendedName>
        <fullName evidence="3">F-box domain-containing protein</fullName>
    </recommendedName>
</protein>
<sequence length="150" mass="17205">MINIDGLNDEHFIDLFACMPNLRNFHLKNDGPIALSLAKFIAMGESCPKLVNLMMNARFDLRALPLTSPPLFPCLKLLKLNEALPGNFDKFERLGKWVAKVEKLLHNHMPRLKSLFLYDGWNIRNILLEYTFGQRVEEKDSAAPLPSVQR</sequence>
<accession>A0A6A7C671</accession>
<dbReference type="AlphaFoldDB" id="A0A6A7C671"/>